<proteinExistence type="predicted"/>
<gene>
    <name evidence="1" type="ORF">RSE6_09433</name>
</gene>
<sequence>MPVIDWKTWDDAIEKRIERSRVLPSALLSGLDVEMLSNDRSVISWLREIPKPTSSARRAICSTAIAGLPFCLGGAGLPSELSEECRGKLNRMWKRKILTQYFVHTGQSSRQNSEDTHQFFKVKEVKSSLHFTTSTSPTALSSSCSFPPHGNRELYLSTIRLITDSLDDLHDEKLWSNMNLATLQQQAALHTTTHCTWTLKPGNSEYQYKKNVAD</sequence>
<keyword evidence="2" id="KW-1185">Reference proteome</keyword>
<evidence type="ECO:0000313" key="2">
    <source>
        <dbReference type="Proteomes" id="UP000177625"/>
    </source>
</evidence>
<dbReference type="Proteomes" id="UP000177625">
    <property type="component" value="Unassembled WGS sequence"/>
</dbReference>
<name>A0A1E1MHZ9_RHYSE</name>
<reference evidence="2" key="1">
    <citation type="submission" date="2016-03" db="EMBL/GenBank/DDBJ databases">
        <authorList>
            <person name="Guldener U."/>
        </authorList>
    </citation>
    <scope>NUCLEOTIDE SEQUENCE [LARGE SCALE GENOMIC DNA]</scope>
</reference>
<protein>
    <submittedName>
        <fullName evidence="1">Uncharacterized protein</fullName>
    </submittedName>
</protein>
<dbReference type="EMBL" id="FJVC01000346">
    <property type="protein sequence ID" value="CZT48693.1"/>
    <property type="molecule type" value="Genomic_DNA"/>
</dbReference>
<organism evidence="1 2">
    <name type="scientific">Rhynchosporium secalis</name>
    <name type="common">Barley scald fungus</name>
    <dbReference type="NCBI Taxonomy" id="38038"/>
    <lineage>
        <taxon>Eukaryota</taxon>
        <taxon>Fungi</taxon>
        <taxon>Dikarya</taxon>
        <taxon>Ascomycota</taxon>
        <taxon>Pezizomycotina</taxon>
        <taxon>Leotiomycetes</taxon>
        <taxon>Helotiales</taxon>
        <taxon>Ploettnerulaceae</taxon>
        <taxon>Rhynchosporium</taxon>
    </lineage>
</organism>
<accession>A0A1E1MHZ9</accession>
<evidence type="ECO:0000313" key="1">
    <source>
        <dbReference type="EMBL" id="CZT48693.1"/>
    </source>
</evidence>
<dbReference type="AlphaFoldDB" id="A0A1E1MHZ9"/>